<evidence type="ECO:0000256" key="1">
    <source>
        <dbReference type="SAM" id="MobiDB-lite"/>
    </source>
</evidence>
<feature type="compositionally biased region" description="Acidic residues" evidence="1">
    <location>
        <begin position="70"/>
        <end position="88"/>
    </location>
</feature>
<dbReference type="AlphaFoldDB" id="A0A8B6GSB6"/>
<reference evidence="2" key="1">
    <citation type="submission" date="2018-11" db="EMBL/GenBank/DDBJ databases">
        <authorList>
            <person name="Alioto T."/>
            <person name="Alioto T."/>
        </authorList>
    </citation>
    <scope>NUCLEOTIDE SEQUENCE</scope>
</reference>
<dbReference type="PANTHER" id="PTHR33206:SF1">
    <property type="entry name" value="DNA-DIRECTED DNA POLYMERASE"/>
    <property type="match status" value="1"/>
</dbReference>
<accession>A0A8B6GSB6</accession>
<feature type="region of interest" description="Disordered" evidence="1">
    <location>
        <begin position="70"/>
        <end position="96"/>
    </location>
</feature>
<comment type="caution">
    <text evidence="2">The sequence shown here is derived from an EMBL/GenBank/DDBJ whole genome shotgun (WGS) entry which is preliminary data.</text>
</comment>
<organism evidence="2 3">
    <name type="scientific">Mytilus galloprovincialis</name>
    <name type="common">Mediterranean mussel</name>
    <dbReference type="NCBI Taxonomy" id="29158"/>
    <lineage>
        <taxon>Eukaryota</taxon>
        <taxon>Metazoa</taxon>
        <taxon>Spiralia</taxon>
        <taxon>Lophotrochozoa</taxon>
        <taxon>Mollusca</taxon>
        <taxon>Bivalvia</taxon>
        <taxon>Autobranchia</taxon>
        <taxon>Pteriomorphia</taxon>
        <taxon>Mytilida</taxon>
        <taxon>Mytiloidea</taxon>
        <taxon>Mytilidae</taxon>
        <taxon>Mytilinae</taxon>
        <taxon>Mytilus</taxon>
    </lineage>
</organism>
<name>A0A8B6GSB6_MYTGA</name>
<gene>
    <name evidence="2" type="ORF">MGAL_10B073177</name>
</gene>
<keyword evidence="3" id="KW-1185">Reference proteome</keyword>
<sequence>MYQSPSLSAATYQDIPIRCVSLTPNLDTLLNSMFNAMFEIYETVIELSEMKWGWVKQELNKTIQRWSEEGDFNQDEDASIDEDDEDNQPPEGDQSILNGQKIMENQLKSLYGQLEGYMTQIPVLGFNSGKYDINLIKQKLAMFLDMHVEEDRPFVVKKNNTYACISSKYYKFLDVMQFLAPGTSYAKFLKAYQVEEQKGFFPYEWFDDPEKLNHPELPPHEAFYSSLKQTNISPENYQFCVNVWRDNNMSTFEDFLVWYNNRDVGPFVTAVERLQTFYFKKNIDIFKIAISVPGITRRMLFQTAKEAGANFALFDKQNKDLYKVFKDNIIGGPSIIFTRYHKAGETRIRVGRPDLSKSDWIGCKCLVFRSHRKTNACWSFY</sequence>
<protein>
    <submittedName>
        <fullName evidence="2">Uncharacterized protein</fullName>
    </submittedName>
</protein>
<dbReference type="OrthoDB" id="414982at2759"/>
<dbReference type="EMBL" id="UYJE01008940">
    <property type="protein sequence ID" value="VDI68728.1"/>
    <property type="molecule type" value="Genomic_DNA"/>
</dbReference>
<evidence type="ECO:0000313" key="2">
    <source>
        <dbReference type="EMBL" id="VDI68728.1"/>
    </source>
</evidence>
<evidence type="ECO:0000313" key="3">
    <source>
        <dbReference type="Proteomes" id="UP000596742"/>
    </source>
</evidence>
<proteinExistence type="predicted"/>
<dbReference type="PANTHER" id="PTHR33206">
    <property type="entry name" value="PROTEIN CBG10425"/>
    <property type="match status" value="1"/>
</dbReference>
<dbReference type="Proteomes" id="UP000596742">
    <property type="component" value="Unassembled WGS sequence"/>
</dbReference>